<dbReference type="InterPro" id="IPR029063">
    <property type="entry name" value="SAM-dependent_MTases_sf"/>
</dbReference>
<dbReference type="PANTHER" id="PTHR13610">
    <property type="entry name" value="METHYLTRANSFERASE DOMAIN-CONTAINING PROTEIN"/>
    <property type="match status" value="1"/>
</dbReference>
<dbReference type="Gene3D" id="3.40.50.150">
    <property type="entry name" value="Vaccinia Virus protein VP39"/>
    <property type="match status" value="1"/>
</dbReference>
<evidence type="ECO:0000256" key="4">
    <source>
        <dbReference type="SAM" id="Phobius"/>
    </source>
</evidence>
<dbReference type="InterPro" id="IPR026170">
    <property type="entry name" value="FAM173A/B"/>
</dbReference>
<reference evidence="5 6" key="1">
    <citation type="journal article" date="2015" name="Nature">
        <title>rRNA introns, odd ribosomes, and small enigmatic genomes across a large radiation of phyla.</title>
        <authorList>
            <person name="Brown C.T."/>
            <person name="Hug L.A."/>
            <person name="Thomas B.C."/>
            <person name="Sharon I."/>
            <person name="Castelle C.J."/>
            <person name="Singh A."/>
            <person name="Wilkins M.J."/>
            <person name="Williams K.H."/>
            <person name="Banfield J.F."/>
        </authorList>
    </citation>
    <scope>NUCLEOTIDE SEQUENCE [LARGE SCALE GENOMIC DNA]</scope>
</reference>
<evidence type="ECO:0000313" key="6">
    <source>
        <dbReference type="Proteomes" id="UP000034531"/>
    </source>
</evidence>
<dbReference type="EMBL" id="LBYI01000006">
    <property type="protein sequence ID" value="KKR50806.1"/>
    <property type="molecule type" value="Genomic_DNA"/>
</dbReference>
<keyword evidence="3" id="KW-0949">S-adenosyl-L-methionine</keyword>
<evidence type="ECO:0000256" key="2">
    <source>
        <dbReference type="ARBA" id="ARBA00022679"/>
    </source>
</evidence>
<keyword evidence="2" id="KW-0808">Transferase</keyword>
<gene>
    <name evidence="5" type="ORF">UT84_C0006G0008</name>
</gene>
<feature type="transmembrane region" description="Helical" evidence="4">
    <location>
        <begin position="6"/>
        <end position="32"/>
    </location>
</feature>
<dbReference type="Pfam" id="PF06325">
    <property type="entry name" value="PrmA"/>
    <property type="match status" value="1"/>
</dbReference>
<comment type="caution">
    <text evidence="5">The sequence shown here is derived from an EMBL/GenBank/DDBJ whole genome shotgun (WGS) entry which is preliminary data.</text>
</comment>
<keyword evidence="4" id="KW-0472">Membrane</keyword>
<keyword evidence="4" id="KW-0812">Transmembrane</keyword>
<name>A0A0G0RLP5_9BACT</name>
<dbReference type="Proteomes" id="UP000034531">
    <property type="component" value="Unassembled WGS sequence"/>
</dbReference>
<proteinExistence type="predicted"/>
<organism evidence="5 6">
    <name type="scientific">Candidatus Curtissbacteria bacterium GW2011_GWA1_40_16</name>
    <dbReference type="NCBI Taxonomy" id="1618405"/>
    <lineage>
        <taxon>Bacteria</taxon>
        <taxon>Candidatus Curtissiibacteriota</taxon>
    </lineage>
</organism>
<keyword evidence="4" id="KW-1133">Transmembrane helix</keyword>
<dbReference type="PANTHER" id="PTHR13610:SF9">
    <property type="entry name" value="FI06469P"/>
    <property type="match status" value="1"/>
</dbReference>
<dbReference type="GO" id="GO:0016279">
    <property type="term" value="F:protein-lysine N-methyltransferase activity"/>
    <property type="evidence" value="ECO:0007669"/>
    <property type="project" value="InterPro"/>
</dbReference>
<keyword evidence="1" id="KW-0489">Methyltransferase</keyword>
<evidence type="ECO:0000256" key="1">
    <source>
        <dbReference type="ARBA" id="ARBA00022603"/>
    </source>
</evidence>
<evidence type="ECO:0000313" key="5">
    <source>
        <dbReference type="EMBL" id="KKR50806.1"/>
    </source>
</evidence>
<protein>
    <recommendedName>
        <fullName evidence="7">Methyltransferase domain-containing protein</fullName>
    </recommendedName>
</protein>
<sequence>MYFVAILILILVAIVLVILILAFALFSVGLFFELPYVATKEDKVKTIIKLAGIKKGETVIDLGSGDGRLLFAAAKLGATAVGYELNPLLVIITTLRARIMGLSKNVIVKKRSLWEADLKTADAVFVYGRKHTMKRFEDFVYKNCKKGTRITVNSDKTVAFPSKKALKSENGIFLYRV</sequence>
<evidence type="ECO:0000256" key="3">
    <source>
        <dbReference type="ARBA" id="ARBA00022691"/>
    </source>
</evidence>
<accession>A0A0G0RLP5</accession>
<dbReference type="SUPFAM" id="SSF53335">
    <property type="entry name" value="S-adenosyl-L-methionine-dependent methyltransferases"/>
    <property type="match status" value="1"/>
</dbReference>
<dbReference type="AlphaFoldDB" id="A0A0G0RLP5"/>
<evidence type="ECO:0008006" key="7">
    <source>
        <dbReference type="Google" id="ProtNLM"/>
    </source>
</evidence>
<dbReference type="GO" id="GO:0032259">
    <property type="term" value="P:methylation"/>
    <property type="evidence" value="ECO:0007669"/>
    <property type="project" value="UniProtKB-KW"/>
</dbReference>